<protein>
    <recommendedName>
        <fullName evidence="2">Prolyl 4-hydroxylase alpha subunit Fe(2+) 2OG dioxygenase domain-containing protein</fullName>
    </recommendedName>
</protein>
<dbReference type="AlphaFoldDB" id="A0A382QD03"/>
<feature type="non-terminal residue" evidence="1">
    <location>
        <position position="1"/>
    </location>
</feature>
<organism evidence="1">
    <name type="scientific">marine metagenome</name>
    <dbReference type="NCBI Taxonomy" id="408172"/>
    <lineage>
        <taxon>unclassified sequences</taxon>
        <taxon>metagenomes</taxon>
        <taxon>ecological metagenomes</taxon>
    </lineage>
</organism>
<dbReference type="Pfam" id="PF13759">
    <property type="entry name" value="2OG-FeII_Oxy_5"/>
    <property type="match status" value="1"/>
</dbReference>
<evidence type="ECO:0000313" key="1">
    <source>
        <dbReference type="EMBL" id="SVC83429.1"/>
    </source>
</evidence>
<gene>
    <name evidence="1" type="ORF">METZ01_LOCUS336283</name>
</gene>
<reference evidence="1" key="1">
    <citation type="submission" date="2018-05" db="EMBL/GenBank/DDBJ databases">
        <authorList>
            <person name="Lanie J.A."/>
            <person name="Ng W.-L."/>
            <person name="Kazmierczak K.M."/>
            <person name="Andrzejewski T.M."/>
            <person name="Davidsen T.M."/>
            <person name="Wayne K.J."/>
            <person name="Tettelin H."/>
            <person name="Glass J.I."/>
            <person name="Rusch D."/>
            <person name="Podicherti R."/>
            <person name="Tsui H.-C.T."/>
            <person name="Winkler M.E."/>
        </authorList>
    </citation>
    <scope>NUCLEOTIDE SEQUENCE</scope>
</reference>
<dbReference type="InterPro" id="IPR012668">
    <property type="entry name" value="CHP02466"/>
</dbReference>
<accession>A0A382QD03</accession>
<dbReference type="Gene3D" id="2.60.120.620">
    <property type="entry name" value="q2cbj1_9rhob like domain"/>
    <property type="match status" value="1"/>
</dbReference>
<proteinExistence type="predicted"/>
<sequence>WGAVYRKGEYTKKHNHWGNLWSWCYYLEVPPDAPPFRFEDIIEQGEGAPFDVYPKEDDILIFPSWVQHSVPKSESNSERIMVAGNIQVDQSSSTQPNLNQMMQTMVEKYI</sequence>
<name>A0A382QD03_9ZZZZ</name>
<evidence type="ECO:0008006" key="2">
    <source>
        <dbReference type="Google" id="ProtNLM"/>
    </source>
</evidence>
<dbReference type="EMBL" id="UINC01113667">
    <property type="protein sequence ID" value="SVC83429.1"/>
    <property type="molecule type" value="Genomic_DNA"/>
</dbReference>